<dbReference type="EMBL" id="BOOY01000027">
    <property type="protein sequence ID" value="GIJ04349.1"/>
    <property type="molecule type" value="Genomic_DNA"/>
</dbReference>
<proteinExistence type="predicted"/>
<gene>
    <name evidence="5" type="ORF">Sya03_37010</name>
</gene>
<evidence type="ECO:0000313" key="6">
    <source>
        <dbReference type="Proteomes" id="UP000652013"/>
    </source>
</evidence>
<name>A0A8J4DKJ7_9ACTN</name>
<sequence>MSRVVPDAEPTTTPPADATDGRPAASPAARPPLSGLAVAALATSLTACAPLSIGLGLAALARIRRGQERGRGIAVAGMVAGTLALAAMLALNLWPVGGPARDAAGRVVAAGPVGLVHLRPGDCVEVLGTETTVSELPVVGCREAHAAEVVSVGDIPYPARIDDYDKDEFLAAACADRLAAYAPAADRSTRAVPLEPTWLSRVSGRGDVVCLAVLPVPQNYSLRG</sequence>
<keyword evidence="2" id="KW-0812">Transmembrane</keyword>
<evidence type="ECO:0000259" key="4">
    <source>
        <dbReference type="Pfam" id="PF13845"/>
    </source>
</evidence>
<dbReference type="Proteomes" id="UP000652013">
    <property type="component" value="Unassembled WGS sequence"/>
</dbReference>
<feature type="region of interest" description="Disordered" evidence="1">
    <location>
        <begin position="1"/>
        <end position="29"/>
    </location>
</feature>
<dbReference type="InterPro" id="IPR026004">
    <property type="entry name" value="Septum_form"/>
</dbReference>
<feature type="transmembrane region" description="Helical" evidence="2">
    <location>
        <begin position="73"/>
        <end position="94"/>
    </location>
</feature>
<organism evidence="5 6">
    <name type="scientific">Spirilliplanes yamanashiensis</name>
    <dbReference type="NCBI Taxonomy" id="42233"/>
    <lineage>
        <taxon>Bacteria</taxon>
        <taxon>Bacillati</taxon>
        <taxon>Actinomycetota</taxon>
        <taxon>Actinomycetes</taxon>
        <taxon>Micromonosporales</taxon>
        <taxon>Micromonosporaceae</taxon>
        <taxon>Spirilliplanes</taxon>
    </lineage>
</organism>
<feature type="compositionally biased region" description="Low complexity" evidence="1">
    <location>
        <begin position="7"/>
        <end position="29"/>
    </location>
</feature>
<dbReference type="Pfam" id="PF13845">
    <property type="entry name" value="Septum_form"/>
    <property type="match status" value="1"/>
</dbReference>
<protein>
    <recommendedName>
        <fullName evidence="7">Septum formation-related domain-containing protein</fullName>
    </recommendedName>
</protein>
<feature type="transmembrane region" description="Helical" evidence="2">
    <location>
        <begin position="36"/>
        <end position="61"/>
    </location>
</feature>
<dbReference type="AlphaFoldDB" id="A0A8J4DKJ7"/>
<evidence type="ECO:0008006" key="7">
    <source>
        <dbReference type="Google" id="ProtNLM"/>
    </source>
</evidence>
<dbReference type="InterPro" id="IPR025241">
    <property type="entry name" value="DUF4190"/>
</dbReference>
<keyword evidence="6" id="KW-1185">Reference proteome</keyword>
<accession>A0A8J4DKJ7</accession>
<evidence type="ECO:0000256" key="1">
    <source>
        <dbReference type="SAM" id="MobiDB-lite"/>
    </source>
</evidence>
<keyword evidence="2" id="KW-0472">Membrane</keyword>
<dbReference type="Pfam" id="PF13828">
    <property type="entry name" value="DUF4190"/>
    <property type="match status" value="1"/>
</dbReference>
<reference evidence="5" key="1">
    <citation type="submission" date="2021-01" db="EMBL/GenBank/DDBJ databases">
        <title>Whole genome shotgun sequence of Spirilliplanes yamanashiensis NBRC 15828.</title>
        <authorList>
            <person name="Komaki H."/>
            <person name="Tamura T."/>
        </authorList>
    </citation>
    <scope>NUCLEOTIDE SEQUENCE</scope>
    <source>
        <strain evidence="5">NBRC 15828</strain>
    </source>
</reference>
<evidence type="ECO:0000313" key="5">
    <source>
        <dbReference type="EMBL" id="GIJ04349.1"/>
    </source>
</evidence>
<keyword evidence="2" id="KW-1133">Transmembrane helix</keyword>
<feature type="domain" description="DUF4190" evidence="3">
    <location>
        <begin position="36"/>
        <end position="90"/>
    </location>
</feature>
<evidence type="ECO:0000259" key="3">
    <source>
        <dbReference type="Pfam" id="PF13828"/>
    </source>
</evidence>
<comment type="caution">
    <text evidence="5">The sequence shown here is derived from an EMBL/GenBank/DDBJ whole genome shotgun (WGS) entry which is preliminary data.</text>
</comment>
<evidence type="ECO:0000256" key="2">
    <source>
        <dbReference type="SAM" id="Phobius"/>
    </source>
</evidence>
<feature type="domain" description="Septum formation-related" evidence="4">
    <location>
        <begin position="119"/>
        <end position="191"/>
    </location>
</feature>